<evidence type="ECO:0000256" key="2">
    <source>
        <dbReference type="SAM" id="MobiDB-lite"/>
    </source>
</evidence>
<proteinExistence type="predicted"/>
<feature type="compositionally biased region" description="Polar residues" evidence="2">
    <location>
        <begin position="340"/>
        <end position="358"/>
    </location>
</feature>
<dbReference type="AlphaFoldDB" id="A0A239Y6Z6"/>
<keyword evidence="5" id="KW-1185">Reference proteome</keyword>
<dbReference type="InterPro" id="IPR014729">
    <property type="entry name" value="Rossmann-like_a/b/a_fold"/>
</dbReference>
<dbReference type="SUPFAM" id="SSF52402">
    <property type="entry name" value="Adenine nucleotide alpha hydrolases-like"/>
    <property type="match status" value="1"/>
</dbReference>
<dbReference type="GO" id="GO:0009055">
    <property type="term" value="F:electron transfer activity"/>
    <property type="evidence" value="ECO:0007669"/>
    <property type="project" value="InterPro"/>
</dbReference>
<dbReference type="InterPro" id="IPR014730">
    <property type="entry name" value="ETF_a/b_N"/>
</dbReference>
<dbReference type="PANTHER" id="PTHR21294:SF17">
    <property type="entry name" value="PROTEIN FIXA"/>
    <property type="match status" value="1"/>
</dbReference>
<feature type="compositionally biased region" description="Low complexity" evidence="2">
    <location>
        <begin position="327"/>
        <end position="339"/>
    </location>
</feature>
<organism evidence="4 5">
    <name type="scientific">Veillonella rodentium</name>
    <dbReference type="NCBI Taxonomy" id="248315"/>
    <lineage>
        <taxon>Bacteria</taxon>
        <taxon>Bacillati</taxon>
        <taxon>Bacillota</taxon>
        <taxon>Negativicutes</taxon>
        <taxon>Veillonellales</taxon>
        <taxon>Veillonellaceae</taxon>
        <taxon>Veillonella</taxon>
    </lineage>
</organism>
<dbReference type="Proteomes" id="UP000214973">
    <property type="component" value="Chromosome 1"/>
</dbReference>
<feature type="region of interest" description="Disordered" evidence="2">
    <location>
        <begin position="326"/>
        <end position="358"/>
    </location>
</feature>
<feature type="domain" description="Electron transfer flavoprotein alpha/beta-subunit N-terminal" evidence="3">
    <location>
        <begin position="22"/>
        <end position="220"/>
    </location>
</feature>
<dbReference type="Pfam" id="PF01012">
    <property type="entry name" value="ETF"/>
    <property type="match status" value="1"/>
</dbReference>
<evidence type="ECO:0000313" key="5">
    <source>
        <dbReference type="Proteomes" id="UP000214973"/>
    </source>
</evidence>
<dbReference type="SMART" id="SM00893">
    <property type="entry name" value="ETF"/>
    <property type="match status" value="1"/>
</dbReference>
<accession>A0A239Y6Z6</accession>
<gene>
    <name evidence="4" type="primary">etfB</name>
    <name evidence="4" type="ORF">SAMEA44547418_00092</name>
</gene>
<dbReference type="PANTHER" id="PTHR21294">
    <property type="entry name" value="ELECTRON TRANSFER FLAVOPROTEIN BETA-SUBUNIT"/>
    <property type="match status" value="1"/>
</dbReference>
<protein>
    <recommendedName>
        <fullName evidence="1">Electron transfer flavoprotein small subunit</fullName>
    </recommendedName>
</protein>
<dbReference type="CDD" id="cd01714">
    <property type="entry name" value="ETF_beta"/>
    <property type="match status" value="1"/>
</dbReference>
<dbReference type="RefSeq" id="WP_095064764.1">
    <property type="nucleotide sequence ID" value="NZ_LT906470.1"/>
</dbReference>
<name>A0A239Y6Z6_9FIRM</name>
<evidence type="ECO:0000259" key="3">
    <source>
        <dbReference type="SMART" id="SM00893"/>
    </source>
</evidence>
<dbReference type="InterPro" id="IPR033948">
    <property type="entry name" value="ETF_beta_N"/>
</dbReference>
<dbReference type="EMBL" id="LT906470">
    <property type="protein sequence ID" value="SNV54637.1"/>
    <property type="molecule type" value="Genomic_DNA"/>
</dbReference>
<evidence type="ECO:0000256" key="1">
    <source>
        <dbReference type="ARBA" id="ARBA00042002"/>
    </source>
</evidence>
<evidence type="ECO:0000313" key="4">
    <source>
        <dbReference type="EMBL" id="SNV54637.1"/>
    </source>
</evidence>
<sequence length="358" mass="38718">MELLVCIKQVPDTSEIRLDPETNNLIRTGLPSIVNPYDMHALEAALSVKDQYEGSRVTVITMGPPQAEAALRECLALGADDAVLVTDRAFGGADTLATSYTIAMAIRHVERNMNRRFQMIFCGKQAIDGDTAQVGPQIAEELGIAQATYACELSVDEGAQKAIVKREHENGYEVIEAPLPLLVTATAELNEPRQPGLWSSIYAKRYEISNLTLRDMPSIDESRIGLTGSPTRVRKVYQPPLRGKVEMINSVEEGAKKVLELAYLVKPEKFAHLLVPVDVPEEQEAPEDVDDGVDVKDPVQRAASVESVSPSDFKVVAALHQNREAARAAGAKSNAAVSAPDNSEASTDGSTDVQGGDR</sequence>
<dbReference type="InterPro" id="IPR012255">
    <property type="entry name" value="ETF_b"/>
</dbReference>
<reference evidence="4 5" key="1">
    <citation type="submission" date="2017-06" db="EMBL/GenBank/DDBJ databases">
        <authorList>
            <consortium name="Pathogen Informatics"/>
        </authorList>
    </citation>
    <scope>NUCLEOTIDE SEQUENCE [LARGE SCALE GENOMIC DNA]</scope>
    <source>
        <strain evidence="4 5">NCTC12018</strain>
    </source>
</reference>
<dbReference type="Gene3D" id="3.40.50.620">
    <property type="entry name" value="HUPs"/>
    <property type="match status" value="1"/>
</dbReference>
<dbReference type="KEGG" id="vrm:44547418_00092"/>